<feature type="transmembrane region" description="Helical" evidence="2">
    <location>
        <begin position="520"/>
        <end position="543"/>
    </location>
</feature>
<dbReference type="Proteomes" id="UP000255355">
    <property type="component" value="Unassembled WGS sequence"/>
</dbReference>
<feature type="region of interest" description="Disordered" evidence="1">
    <location>
        <begin position="425"/>
        <end position="469"/>
    </location>
</feature>
<name>A0A370H292_9NOCA</name>
<accession>A0A370H292</accession>
<dbReference type="AlphaFoldDB" id="A0A370H292"/>
<gene>
    <name evidence="3" type="ORF">DFR68_106568</name>
</gene>
<protein>
    <submittedName>
        <fullName evidence="3">Uncharacterized protein</fullName>
    </submittedName>
</protein>
<organism evidence="3 4">
    <name type="scientific">Nocardia mexicana</name>
    <dbReference type="NCBI Taxonomy" id="279262"/>
    <lineage>
        <taxon>Bacteria</taxon>
        <taxon>Bacillati</taxon>
        <taxon>Actinomycetota</taxon>
        <taxon>Actinomycetes</taxon>
        <taxon>Mycobacteriales</taxon>
        <taxon>Nocardiaceae</taxon>
        <taxon>Nocardia</taxon>
    </lineage>
</organism>
<proteinExistence type="predicted"/>
<keyword evidence="2" id="KW-0472">Membrane</keyword>
<dbReference type="EMBL" id="QQAZ01000006">
    <property type="protein sequence ID" value="RDI50129.1"/>
    <property type="molecule type" value="Genomic_DNA"/>
</dbReference>
<keyword evidence="2" id="KW-1133">Transmembrane helix</keyword>
<feature type="transmembrane region" description="Helical" evidence="2">
    <location>
        <begin position="549"/>
        <end position="568"/>
    </location>
</feature>
<keyword evidence="4" id="KW-1185">Reference proteome</keyword>
<dbReference type="RefSeq" id="WP_147289008.1">
    <property type="nucleotide sequence ID" value="NZ_QQAZ01000006.1"/>
</dbReference>
<feature type="transmembrane region" description="Helical" evidence="2">
    <location>
        <begin position="618"/>
        <end position="640"/>
    </location>
</feature>
<keyword evidence="2" id="KW-0812">Transmembrane</keyword>
<evidence type="ECO:0000256" key="2">
    <source>
        <dbReference type="SAM" id="Phobius"/>
    </source>
</evidence>
<sequence length="655" mass="72796">MDAQESVATPPKPSKTRRASNYLSVVGLVGIWLWVFSLAWRIDASDLWANLRHSPDTVRAWIEALASFPTDHPAVMLRLDVIVLLAFVALLWHNERSQVPATREMYGSRPIVYKRDQMQVIAELVGEATVTSQEYSQTVLALLADMIVTPETYRHRVTENVDLQREITRRAVTLDIVIDLRQFQPPPGPRLRRRAPQNDTNILVPLVQPDKGRLFDRMELQSPAGSDVMSLAYGSRSTPAYVAALMHQFRMAFDLKPDFDGWDTEDKTLFLDMVAIVSQSAIGLRRKAAQIAEKEGRVIDDARAAARYNAKAVAYYREGLHSRLHARGQICRKRKDAALTKLVQMAKTGVDHYIVIVRCGLAGHLQLKYTYERATASLQQHATPAESTWAPRSLKRLLGIPSNYLVIALTRASHAQSYHMHVRTPEGSFIGPAHIHGTDKRPGDDESSPDGGDSERNAELEGRVVSVKPDPDTLSTGMPYLRPVAKSASNLHVYGRNLSKLSLRLSLRARISERPTGTELFAMIVSWSLLLVTVVLMLTAGSGPTQSDITAATIALPASLAALAIFFVGAFKRALTPSTAGFWLTIGATMLAVYNMVYYAIEVSRIGGRKTPTHGWTYFWYFSLATAVVLVIASTATFLIRYRNFTRSVTGQDRT</sequence>
<feature type="transmembrane region" description="Helical" evidence="2">
    <location>
        <begin position="21"/>
        <end position="42"/>
    </location>
</feature>
<evidence type="ECO:0000313" key="3">
    <source>
        <dbReference type="EMBL" id="RDI50129.1"/>
    </source>
</evidence>
<reference evidence="3 4" key="1">
    <citation type="submission" date="2018-07" db="EMBL/GenBank/DDBJ databases">
        <title>Genomic Encyclopedia of Type Strains, Phase IV (KMG-IV): sequencing the most valuable type-strain genomes for metagenomic binning, comparative biology and taxonomic classification.</title>
        <authorList>
            <person name="Goeker M."/>
        </authorList>
    </citation>
    <scope>NUCLEOTIDE SEQUENCE [LARGE SCALE GENOMIC DNA]</scope>
    <source>
        <strain evidence="3 4">DSM 44952</strain>
    </source>
</reference>
<feature type="compositionally biased region" description="Basic and acidic residues" evidence="1">
    <location>
        <begin position="453"/>
        <end position="462"/>
    </location>
</feature>
<comment type="caution">
    <text evidence="3">The sequence shown here is derived from an EMBL/GenBank/DDBJ whole genome shotgun (WGS) entry which is preliminary data.</text>
</comment>
<feature type="transmembrane region" description="Helical" evidence="2">
    <location>
        <begin position="580"/>
        <end position="598"/>
    </location>
</feature>
<evidence type="ECO:0000313" key="4">
    <source>
        <dbReference type="Proteomes" id="UP000255355"/>
    </source>
</evidence>
<feature type="transmembrane region" description="Helical" evidence="2">
    <location>
        <begin position="75"/>
        <end position="93"/>
    </location>
</feature>
<evidence type="ECO:0000256" key="1">
    <source>
        <dbReference type="SAM" id="MobiDB-lite"/>
    </source>
</evidence>
<dbReference type="STRING" id="1210089.GCA_001613165_03976"/>